<evidence type="ECO:0000256" key="1">
    <source>
        <dbReference type="SAM" id="Phobius"/>
    </source>
</evidence>
<name>A0AA42BKF1_9ALTE</name>
<dbReference type="Proteomes" id="UP001165413">
    <property type="component" value="Unassembled WGS sequence"/>
</dbReference>
<comment type="caution">
    <text evidence="2">The sequence shown here is derived from an EMBL/GenBank/DDBJ whole genome shotgun (WGS) entry which is preliminary data.</text>
</comment>
<evidence type="ECO:0000313" key="3">
    <source>
        <dbReference type="Proteomes" id="UP001165413"/>
    </source>
</evidence>
<sequence>MMLGFTISTPALFAGMFCAFLIIFSMRQYRLDPLQITIFLPAIYVLLALGSTTPTQSIIEEMFFGMPILMLVGISQMQDWSLERKKKVAIAVWLFHGFYDYHHHWLVINDGVPSWYAPFCLVVDMLVALYLFIPYQQKDANQE</sequence>
<keyword evidence="1" id="KW-0812">Transmembrane</keyword>
<dbReference type="AlphaFoldDB" id="A0AA42BKF1"/>
<reference evidence="2" key="1">
    <citation type="submission" date="2022-07" db="EMBL/GenBank/DDBJ databases">
        <title>Characterization of the Novel Bacterium Alteromonas immobilis LMIT006 and Alteromonas gregis LMIT007.</title>
        <authorList>
            <person name="Lin X."/>
        </authorList>
    </citation>
    <scope>NUCLEOTIDE SEQUENCE</scope>
    <source>
        <strain evidence="2">LMIT007</strain>
    </source>
</reference>
<organism evidence="2 3">
    <name type="scientific">Opacimonas viscosa</name>
    <dbReference type="NCBI Taxonomy" id="2961944"/>
    <lineage>
        <taxon>Bacteria</taxon>
        <taxon>Pseudomonadati</taxon>
        <taxon>Pseudomonadota</taxon>
        <taxon>Gammaproteobacteria</taxon>
        <taxon>Alteromonadales</taxon>
        <taxon>Alteromonadaceae</taxon>
        <taxon>Opacimonas</taxon>
    </lineage>
</organism>
<accession>A0AA42BKF1</accession>
<dbReference type="EMBL" id="JANATA010000001">
    <property type="protein sequence ID" value="MCP3427703.1"/>
    <property type="molecule type" value="Genomic_DNA"/>
</dbReference>
<dbReference type="RefSeq" id="WP_254098297.1">
    <property type="nucleotide sequence ID" value="NZ_JANATA010000001.1"/>
</dbReference>
<keyword evidence="1" id="KW-0472">Membrane</keyword>
<feature type="transmembrane region" description="Helical" evidence="1">
    <location>
        <begin position="36"/>
        <end position="52"/>
    </location>
</feature>
<feature type="transmembrane region" description="Helical" evidence="1">
    <location>
        <begin position="6"/>
        <end position="24"/>
    </location>
</feature>
<keyword evidence="3" id="KW-1185">Reference proteome</keyword>
<gene>
    <name evidence="2" type="ORF">NLF92_01955</name>
</gene>
<evidence type="ECO:0000313" key="2">
    <source>
        <dbReference type="EMBL" id="MCP3427703.1"/>
    </source>
</evidence>
<protein>
    <submittedName>
        <fullName evidence="2">Uncharacterized protein</fullName>
    </submittedName>
</protein>
<keyword evidence="1" id="KW-1133">Transmembrane helix</keyword>
<feature type="transmembrane region" description="Helical" evidence="1">
    <location>
        <begin position="114"/>
        <end position="133"/>
    </location>
</feature>
<proteinExistence type="predicted"/>